<evidence type="ECO:0000256" key="2">
    <source>
        <dbReference type="ARBA" id="ARBA00023008"/>
    </source>
</evidence>
<gene>
    <name evidence="7" type="ORF">EJG51_014540</name>
</gene>
<feature type="domain" description="Thioredoxin" evidence="6">
    <location>
        <begin position="34"/>
        <end position="196"/>
    </location>
</feature>
<evidence type="ECO:0000256" key="3">
    <source>
        <dbReference type="PIRSR" id="PIRSR603782-1"/>
    </source>
</evidence>
<dbReference type="OrthoDB" id="9790194at2"/>
<evidence type="ECO:0000256" key="5">
    <source>
        <dbReference type="SAM" id="SignalP"/>
    </source>
</evidence>
<dbReference type="CDD" id="cd02968">
    <property type="entry name" value="SCO"/>
    <property type="match status" value="1"/>
</dbReference>
<keyword evidence="4" id="KW-1015">Disulfide bond</keyword>
<dbReference type="Gene3D" id="3.40.30.10">
    <property type="entry name" value="Glutaredoxin"/>
    <property type="match status" value="1"/>
</dbReference>
<keyword evidence="3" id="KW-0479">Metal-binding</keyword>
<organism evidence="7 8">
    <name type="scientific">Undibacterium piscinae</name>
    <dbReference type="NCBI Taxonomy" id="2495591"/>
    <lineage>
        <taxon>Bacteria</taxon>
        <taxon>Pseudomonadati</taxon>
        <taxon>Pseudomonadota</taxon>
        <taxon>Betaproteobacteria</taxon>
        <taxon>Burkholderiales</taxon>
        <taxon>Oxalobacteraceae</taxon>
        <taxon>Undibacterium</taxon>
    </lineage>
</organism>
<accession>A0A6M4A8I1</accession>
<feature type="disulfide bond" description="Redox-active" evidence="4">
    <location>
        <begin position="72"/>
        <end position="76"/>
    </location>
</feature>
<evidence type="ECO:0000256" key="1">
    <source>
        <dbReference type="ARBA" id="ARBA00010996"/>
    </source>
</evidence>
<dbReference type="InterPro" id="IPR003782">
    <property type="entry name" value="SCO1/SenC"/>
</dbReference>
<dbReference type="SUPFAM" id="SSF52833">
    <property type="entry name" value="Thioredoxin-like"/>
    <property type="match status" value="1"/>
</dbReference>
<dbReference type="FunFam" id="3.40.30.10:FF:000013">
    <property type="entry name" value="Blast:Protein SCO1 homolog, mitochondrial"/>
    <property type="match status" value="1"/>
</dbReference>
<keyword evidence="8" id="KW-1185">Reference proteome</keyword>
<feature type="binding site" evidence="3">
    <location>
        <position position="76"/>
    </location>
    <ligand>
        <name>Cu cation</name>
        <dbReference type="ChEBI" id="CHEBI:23378"/>
    </ligand>
</feature>
<dbReference type="AlphaFoldDB" id="A0A6M4A8I1"/>
<dbReference type="KEGG" id="upi:EJG51_014540"/>
<keyword evidence="2 3" id="KW-0186">Copper</keyword>
<evidence type="ECO:0000259" key="6">
    <source>
        <dbReference type="PROSITE" id="PS51352"/>
    </source>
</evidence>
<comment type="similarity">
    <text evidence="1">Belongs to the SCO1/2 family.</text>
</comment>
<name>A0A6M4A8I1_9BURK</name>
<dbReference type="InterPro" id="IPR013766">
    <property type="entry name" value="Thioredoxin_domain"/>
</dbReference>
<dbReference type="Pfam" id="PF02630">
    <property type="entry name" value="SCO1-SenC"/>
    <property type="match status" value="1"/>
</dbReference>
<dbReference type="PANTHER" id="PTHR12151:SF25">
    <property type="entry name" value="LINALOOL DEHYDRATASE_ISOMERASE DOMAIN-CONTAINING PROTEIN"/>
    <property type="match status" value="1"/>
</dbReference>
<reference evidence="7 8" key="1">
    <citation type="journal article" date="2019" name="Int. J. Syst. Evol. Microbiol.">
        <title>Undibacterium piscinae sp. nov., isolated from Korean shiner intestine.</title>
        <authorList>
            <person name="Lee S.Y."/>
            <person name="Kang W."/>
            <person name="Kim P.S."/>
            <person name="Kim H.S."/>
            <person name="Sung H."/>
            <person name="Shin N.R."/>
            <person name="Whon T.W."/>
            <person name="Yun J.H."/>
            <person name="Lee J.Y."/>
            <person name="Lee J.Y."/>
            <person name="Jung M.J."/>
            <person name="Jeong Y.S."/>
            <person name="Tak E.J."/>
            <person name="Han J.E."/>
            <person name="Hyun D.W."/>
            <person name="Kang M.S."/>
            <person name="Lee K.E."/>
            <person name="Lee B.H."/>
            <person name="Bae J.W."/>
        </authorList>
    </citation>
    <scope>NUCLEOTIDE SEQUENCE [LARGE SCALE GENOMIC DNA]</scope>
    <source>
        <strain evidence="7 8">S11R28</strain>
    </source>
</reference>
<sequence length="196" mass="21629">MYKLQHFLKLACLSLLLCLSACSDLNDKFINTDLTGLDYAKDFALTDHNGKARSLADFKGKAVVIFFGYTQCPDVCPTTMAEMASVMKLLGNDAEKVQVLFVTVDPERDTQALLSAYVPTFDPRFLGLSGDQAATVKVAKEFKVYYQKAAGKTADSYTMDHTAGSYVFDPQGRIRLFLKHGQGAEPIAHDLKILLK</sequence>
<feature type="binding site" evidence="3">
    <location>
        <position position="72"/>
    </location>
    <ligand>
        <name>Cu cation</name>
        <dbReference type="ChEBI" id="CHEBI:23378"/>
    </ligand>
</feature>
<feature type="signal peptide" evidence="5">
    <location>
        <begin position="1"/>
        <end position="23"/>
    </location>
</feature>
<dbReference type="GO" id="GO:0046872">
    <property type="term" value="F:metal ion binding"/>
    <property type="evidence" value="ECO:0007669"/>
    <property type="project" value="UniProtKB-KW"/>
</dbReference>
<feature type="binding site" evidence="3">
    <location>
        <position position="161"/>
    </location>
    <ligand>
        <name>Cu cation</name>
        <dbReference type="ChEBI" id="CHEBI:23378"/>
    </ligand>
</feature>
<proteinExistence type="inferred from homology"/>
<dbReference type="InterPro" id="IPR036249">
    <property type="entry name" value="Thioredoxin-like_sf"/>
</dbReference>
<dbReference type="PROSITE" id="PS51352">
    <property type="entry name" value="THIOREDOXIN_2"/>
    <property type="match status" value="1"/>
</dbReference>
<dbReference type="PANTHER" id="PTHR12151">
    <property type="entry name" value="ELECTRON TRANSPORT PROTIN SCO1/SENC FAMILY MEMBER"/>
    <property type="match status" value="1"/>
</dbReference>
<evidence type="ECO:0000256" key="4">
    <source>
        <dbReference type="PIRSR" id="PIRSR603782-2"/>
    </source>
</evidence>
<dbReference type="Proteomes" id="UP000274350">
    <property type="component" value="Chromosome"/>
</dbReference>
<evidence type="ECO:0000313" key="7">
    <source>
        <dbReference type="EMBL" id="QJQ06857.1"/>
    </source>
</evidence>
<dbReference type="EMBL" id="CP051152">
    <property type="protein sequence ID" value="QJQ06857.1"/>
    <property type="molecule type" value="Genomic_DNA"/>
</dbReference>
<keyword evidence="5" id="KW-0732">Signal</keyword>
<feature type="chain" id="PRO_5026697238" evidence="5">
    <location>
        <begin position="24"/>
        <end position="196"/>
    </location>
</feature>
<evidence type="ECO:0000313" key="8">
    <source>
        <dbReference type="Proteomes" id="UP000274350"/>
    </source>
</evidence>
<protein>
    <submittedName>
        <fullName evidence="7">SCO family protein</fullName>
    </submittedName>
</protein>